<protein>
    <submittedName>
        <fullName evidence="1">Uncharacterized protein</fullName>
    </submittedName>
</protein>
<accession>A0A7W6UJ85</accession>
<comment type="caution">
    <text evidence="1">The sequence shown here is derived from an EMBL/GenBank/DDBJ whole genome shotgun (WGS) entry which is preliminary data.</text>
</comment>
<evidence type="ECO:0000313" key="1">
    <source>
        <dbReference type="EMBL" id="MBB4439218.1"/>
    </source>
</evidence>
<dbReference type="RefSeq" id="WP_184499670.1">
    <property type="nucleotide sequence ID" value="NZ_JACIHI010000005.1"/>
</dbReference>
<dbReference type="AlphaFoldDB" id="A0A7W6UJ85"/>
<evidence type="ECO:0000313" key="2">
    <source>
        <dbReference type="Proteomes" id="UP000533724"/>
    </source>
</evidence>
<dbReference type="EMBL" id="JACIHI010000005">
    <property type="protein sequence ID" value="MBB4439218.1"/>
    <property type="molecule type" value="Genomic_DNA"/>
</dbReference>
<name>A0A7W6UJ85_9HYPH</name>
<gene>
    <name evidence="1" type="ORF">GGE15_002482</name>
</gene>
<proteinExistence type="predicted"/>
<organism evidence="1 2">
    <name type="scientific">Rhizobium esperanzae</name>
    <dbReference type="NCBI Taxonomy" id="1967781"/>
    <lineage>
        <taxon>Bacteria</taxon>
        <taxon>Pseudomonadati</taxon>
        <taxon>Pseudomonadota</taxon>
        <taxon>Alphaproteobacteria</taxon>
        <taxon>Hyphomicrobiales</taxon>
        <taxon>Rhizobiaceae</taxon>
        <taxon>Rhizobium/Agrobacterium group</taxon>
        <taxon>Rhizobium</taxon>
    </lineage>
</organism>
<dbReference type="Proteomes" id="UP000533724">
    <property type="component" value="Unassembled WGS sequence"/>
</dbReference>
<sequence length="121" mass="12818">MTPSFNASLDASAYLTATLTAIVNGHKQSRFLASVGTGVLTSALASDFAGPKARVVCPTIISCGVYPPSHRAALNDQSVTVTTCGRICYKRKKINLSLVFAGQAVGIKQVEDHIWLASFMD</sequence>
<reference evidence="1 2" key="1">
    <citation type="submission" date="2020-08" db="EMBL/GenBank/DDBJ databases">
        <title>Genomic Encyclopedia of Type Strains, Phase IV (KMG-V): Genome sequencing to study the core and pangenomes of soil and plant-associated prokaryotes.</title>
        <authorList>
            <person name="Whitman W."/>
        </authorList>
    </citation>
    <scope>NUCLEOTIDE SEQUENCE [LARGE SCALE GENOMIC DNA]</scope>
    <source>
        <strain evidence="1 2">SEMIA 414</strain>
    </source>
</reference>